<comment type="caution">
    <text evidence="1">The sequence shown here is derived from an EMBL/GenBank/DDBJ whole genome shotgun (WGS) entry which is preliminary data.</text>
</comment>
<dbReference type="PANTHER" id="PTHR47027">
    <property type="entry name" value="REVERSE TRANSCRIPTASE DOMAIN-CONTAINING PROTEIN"/>
    <property type="match status" value="1"/>
</dbReference>
<accession>A0AA88Y456</accession>
<protein>
    <recommendedName>
        <fullName evidence="3">Reverse transcriptase domain-containing protein</fullName>
    </recommendedName>
</protein>
<evidence type="ECO:0000313" key="1">
    <source>
        <dbReference type="EMBL" id="KAK3097476.1"/>
    </source>
</evidence>
<dbReference type="EMBL" id="VSWD01000007">
    <property type="protein sequence ID" value="KAK3097476.1"/>
    <property type="molecule type" value="Genomic_DNA"/>
</dbReference>
<organism evidence="1 2">
    <name type="scientific">Pinctada imbricata</name>
    <name type="common">Atlantic pearl-oyster</name>
    <name type="synonym">Pinctada martensii</name>
    <dbReference type="NCBI Taxonomy" id="66713"/>
    <lineage>
        <taxon>Eukaryota</taxon>
        <taxon>Metazoa</taxon>
        <taxon>Spiralia</taxon>
        <taxon>Lophotrochozoa</taxon>
        <taxon>Mollusca</taxon>
        <taxon>Bivalvia</taxon>
        <taxon>Autobranchia</taxon>
        <taxon>Pteriomorphia</taxon>
        <taxon>Pterioida</taxon>
        <taxon>Pterioidea</taxon>
        <taxon>Pteriidae</taxon>
        <taxon>Pinctada</taxon>
    </lineage>
</organism>
<dbReference type="Proteomes" id="UP001186944">
    <property type="component" value="Unassembled WGS sequence"/>
</dbReference>
<evidence type="ECO:0000313" key="2">
    <source>
        <dbReference type="Proteomes" id="UP001186944"/>
    </source>
</evidence>
<gene>
    <name evidence="1" type="ORF">FSP39_009966</name>
</gene>
<reference evidence="1" key="1">
    <citation type="submission" date="2019-08" db="EMBL/GenBank/DDBJ databases">
        <title>The improved chromosome-level genome for the pearl oyster Pinctada fucata martensii using PacBio sequencing and Hi-C.</title>
        <authorList>
            <person name="Zheng Z."/>
        </authorList>
    </citation>
    <scope>NUCLEOTIDE SEQUENCE</scope>
    <source>
        <strain evidence="1">ZZ-2019</strain>
        <tissue evidence="1">Adductor muscle</tissue>
    </source>
</reference>
<evidence type="ECO:0008006" key="3">
    <source>
        <dbReference type="Google" id="ProtNLM"/>
    </source>
</evidence>
<dbReference type="PANTHER" id="PTHR47027:SF20">
    <property type="entry name" value="REVERSE TRANSCRIPTASE-LIKE PROTEIN WITH RNA-DIRECTED DNA POLYMERASE DOMAIN"/>
    <property type="match status" value="1"/>
</dbReference>
<sequence>MGNTSDEFIIEQGVRQGGILSADLYKVYINQLLDRLYYCGFGAKIGDIICNAPTCADDLSTLGDSTQELQMLCSIANDYSKMERYELQPKKSVVLPHLKKRSKTTDTPVIFLGDQQMPVVDKTTHVGVVRTPDNSPTTAIQENLQKARRTLYSLMSAGLHGENGLDPETCIHLFRTYVIPILTYGLEIYLPSPNDIRPLEMFLKKVLKQILSIPVTTADPASFILSGLVPVEAIIHLRALSLFGNIALLDDSSIEKRLAYRQLTIHGHTGSSWFSNLAIITTKYELPNPMEILRDPVSKSQWKTVTLRAVYAYWGRRIKQQALTYSSLEYLSVGHYNPGKIHPLLRITETQTQSREVNRLPVKTKLVTGTYSLQSTRAAFNNLDVDPTCLLCKTSAETLEHFILHCTKLQHVRVQILCDIASACGENINFSQLCTSDQLRIILDVYSTVDVVHNKNTEYLAEIDRHTRRLCHALHCERKKLFALLPTRRRYGL</sequence>
<dbReference type="AlphaFoldDB" id="A0AA88Y456"/>
<keyword evidence="2" id="KW-1185">Reference proteome</keyword>
<proteinExistence type="predicted"/>
<name>A0AA88Y456_PINIB</name>